<dbReference type="STRING" id="7897.ENSLACP00000016845"/>
<dbReference type="InterPro" id="IPR003309">
    <property type="entry name" value="SCAN_dom"/>
</dbReference>
<dbReference type="InterPro" id="IPR036875">
    <property type="entry name" value="Znf_CCHC_sf"/>
</dbReference>
<dbReference type="Pfam" id="PF02023">
    <property type="entry name" value="SCAN"/>
    <property type="match status" value="1"/>
</dbReference>
<dbReference type="InParanoid" id="H3B4M4"/>
<dbReference type="GO" id="GO:0008270">
    <property type="term" value="F:zinc ion binding"/>
    <property type="evidence" value="ECO:0007669"/>
    <property type="project" value="UniProtKB-KW"/>
</dbReference>
<dbReference type="PANTHER" id="PTHR46888">
    <property type="entry name" value="ZINC KNUCKLE DOMAINCONTAINING PROTEIN-RELATED"/>
    <property type="match status" value="1"/>
</dbReference>
<reference evidence="6" key="1">
    <citation type="submission" date="2011-08" db="EMBL/GenBank/DDBJ databases">
        <title>The draft genome of Latimeria chalumnae.</title>
        <authorList>
            <person name="Di Palma F."/>
            <person name="Alfoldi J."/>
            <person name="Johnson J."/>
            <person name="Berlin A."/>
            <person name="Gnerre S."/>
            <person name="Jaffe D."/>
            <person name="MacCallum I."/>
            <person name="Young S."/>
            <person name="Walker B.J."/>
            <person name="Lander E."/>
            <person name="Lindblad-Toh K."/>
        </authorList>
    </citation>
    <scope>NUCLEOTIDE SEQUENCE [LARGE SCALE GENOMIC DNA]</scope>
    <source>
        <strain evidence="6">Wild caught</strain>
    </source>
</reference>
<feature type="domain" description="CCHC-type" evidence="3">
    <location>
        <begin position="202"/>
        <end position="217"/>
    </location>
</feature>
<sequence>AMSYRRWMTPEDDVEAYLLPFERCAEREGWPESWARIVAPFLIGDAQKAYLDLEPGEASNYTQLKAEILARAGNLCALTWTYQEDRSPQSQMFDLVHLARRWLQLDSNTSARVVELLIMDHYPRVLPPWIHKWVGLGNPSNAQDLIALVERQIAMTVLGQRGTEERSTSVKGQLGVGGGKKGNGNKAGTDHVGGSNVGQVYCFHCQELGHVTAQCPNQEEPMQTNLGMPAWNTQPVKVNGKEVMALADLGSAMILVSSALIGSIKQNFMHKTGVKCIHGDVFYYPTSQIQIKMMGQTWKVKTGGVVKLLCPIISGRD</sequence>
<protein>
    <recommendedName>
        <fullName evidence="7">CCHC-type domain-containing protein</fullName>
    </recommendedName>
</protein>
<dbReference type="SUPFAM" id="SSF47353">
    <property type="entry name" value="Retrovirus capsid dimerization domain-like"/>
    <property type="match status" value="1"/>
</dbReference>
<reference evidence="5" key="3">
    <citation type="submission" date="2025-09" db="UniProtKB">
        <authorList>
            <consortium name="Ensembl"/>
        </authorList>
    </citation>
    <scope>IDENTIFICATION</scope>
</reference>
<evidence type="ECO:0000313" key="6">
    <source>
        <dbReference type="Proteomes" id="UP000008672"/>
    </source>
</evidence>
<feature type="region of interest" description="Disordered" evidence="2">
    <location>
        <begin position="164"/>
        <end position="186"/>
    </location>
</feature>
<dbReference type="eggNOG" id="KOG1721">
    <property type="taxonomic scope" value="Eukaryota"/>
</dbReference>
<evidence type="ECO:0000256" key="1">
    <source>
        <dbReference type="PROSITE-ProRule" id="PRU00047"/>
    </source>
</evidence>
<organism evidence="5 6">
    <name type="scientific">Latimeria chalumnae</name>
    <name type="common">Coelacanth</name>
    <dbReference type="NCBI Taxonomy" id="7897"/>
    <lineage>
        <taxon>Eukaryota</taxon>
        <taxon>Metazoa</taxon>
        <taxon>Chordata</taxon>
        <taxon>Craniata</taxon>
        <taxon>Vertebrata</taxon>
        <taxon>Euteleostomi</taxon>
        <taxon>Coelacanthiformes</taxon>
        <taxon>Coelacanthidae</taxon>
        <taxon>Latimeria</taxon>
    </lineage>
</organism>
<evidence type="ECO:0000259" key="4">
    <source>
        <dbReference type="PROSITE" id="PS50804"/>
    </source>
</evidence>
<dbReference type="AlphaFoldDB" id="H3B4M4"/>
<dbReference type="PANTHER" id="PTHR46888:SF15">
    <property type="entry name" value="ZINC FINGER AND SCAN DOMAIN-CONTAINING PROTEIN 12-LIKE"/>
    <property type="match status" value="1"/>
</dbReference>
<name>H3B4M4_LATCH</name>
<keyword evidence="1" id="KW-0863">Zinc-finger</keyword>
<reference evidence="5" key="2">
    <citation type="submission" date="2025-08" db="UniProtKB">
        <authorList>
            <consortium name="Ensembl"/>
        </authorList>
    </citation>
    <scope>IDENTIFICATION</scope>
</reference>
<dbReference type="Gene3D" id="4.10.60.10">
    <property type="entry name" value="Zinc finger, CCHC-type"/>
    <property type="match status" value="1"/>
</dbReference>
<dbReference type="InterPro" id="IPR001878">
    <property type="entry name" value="Znf_CCHC"/>
</dbReference>
<keyword evidence="1" id="KW-0862">Zinc</keyword>
<dbReference type="GO" id="GO:0003676">
    <property type="term" value="F:nucleic acid binding"/>
    <property type="evidence" value="ECO:0007669"/>
    <property type="project" value="InterPro"/>
</dbReference>
<dbReference type="SUPFAM" id="SSF50630">
    <property type="entry name" value="Acid proteases"/>
    <property type="match status" value="1"/>
</dbReference>
<dbReference type="PROSITE" id="PS50158">
    <property type="entry name" value="ZF_CCHC"/>
    <property type="match status" value="1"/>
</dbReference>
<dbReference type="InterPro" id="IPR038269">
    <property type="entry name" value="SCAN_sf"/>
</dbReference>
<feature type="domain" description="SCAN box" evidence="4">
    <location>
        <begin position="82"/>
        <end position="150"/>
    </location>
</feature>
<evidence type="ECO:0000259" key="3">
    <source>
        <dbReference type="PROSITE" id="PS50158"/>
    </source>
</evidence>
<evidence type="ECO:0008006" key="7">
    <source>
        <dbReference type="Google" id="ProtNLM"/>
    </source>
</evidence>
<dbReference type="EMBL" id="AFYH01094366">
    <property type="status" value="NOT_ANNOTATED_CDS"/>
    <property type="molecule type" value="Genomic_DNA"/>
</dbReference>
<evidence type="ECO:0000313" key="5">
    <source>
        <dbReference type="Ensembl" id="ENSLACP00000016845.1"/>
    </source>
</evidence>
<dbReference type="SUPFAM" id="SSF57756">
    <property type="entry name" value="Retrovirus zinc finger-like domains"/>
    <property type="match status" value="1"/>
</dbReference>
<dbReference type="Gene3D" id="1.10.4020.10">
    <property type="entry name" value="DNA breaking-rejoining enzymes"/>
    <property type="match status" value="1"/>
</dbReference>
<dbReference type="InterPro" id="IPR021109">
    <property type="entry name" value="Peptidase_aspartic_dom_sf"/>
</dbReference>
<dbReference type="Proteomes" id="UP000008672">
    <property type="component" value="Unassembled WGS sequence"/>
</dbReference>
<dbReference type="GeneTree" id="ENSGT00940000159113"/>
<proteinExistence type="predicted"/>
<dbReference type="HOGENOM" id="CLU_066570_0_0_1"/>
<evidence type="ECO:0000256" key="2">
    <source>
        <dbReference type="SAM" id="MobiDB-lite"/>
    </source>
</evidence>
<keyword evidence="1" id="KW-0479">Metal-binding</keyword>
<dbReference type="PROSITE" id="PS50804">
    <property type="entry name" value="SCAN_BOX"/>
    <property type="match status" value="1"/>
</dbReference>
<dbReference type="Ensembl" id="ENSLACT00000016964.1">
    <property type="protein sequence ID" value="ENSLACP00000016845.1"/>
    <property type="gene ID" value="ENSLACG00000014838.1"/>
</dbReference>
<dbReference type="OMA" id="WPESWAR"/>
<keyword evidence="6" id="KW-1185">Reference proteome</keyword>
<accession>H3B4M4</accession>